<dbReference type="GO" id="GO:0005764">
    <property type="term" value="C:lysosome"/>
    <property type="evidence" value="ECO:0007669"/>
    <property type="project" value="TreeGrafter"/>
</dbReference>
<reference evidence="1" key="1">
    <citation type="journal article" date="2021" name="Genome Biol. Evol.">
        <title>A High-Quality Reference Genome for a Parasitic Bivalve with Doubly Uniparental Inheritance (Bivalvia: Unionida).</title>
        <authorList>
            <person name="Smith C.H."/>
        </authorList>
    </citation>
    <scope>NUCLEOTIDE SEQUENCE</scope>
    <source>
        <strain evidence="1">CHS0354</strain>
    </source>
</reference>
<dbReference type="EMBL" id="JAEAOA010001555">
    <property type="protein sequence ID" value="KAK3591059.1"/>
    <property type="molecule type" value="Genomic_DNA"/>
</dbReference>
<dbReference type="Proteomes" id="UP001195483">
    <property type="component" value="Unassembled WGS sequence"/>
</dbReference>
<protein>
    <submittedName>
        <fullName evidence="1">Uncharacterized protein</fullName>
    </submittedName>
</protein>
<organism evidence="1 2">
    <name type="scientific">Potamilus streckersoni</name>
    <dbReference type="NCBI Taxonomy" id="2493646"/>
    <lineage>
        <taxon>Eukaryota</taxon>
        <taxon>Metazoa</taxon>
        <taxon>Spiralia</taxon>
        <taxon>Lophotrochozoa</taxon>
        <taxon>Mollusca</taxon>
        <taxon>Bivalvia</taxon>
        <taxon>Autobranchia</taxon>
        <taxon>Heteroconchia</taxon>
        <taxon>Palaeoheterodonta</taxon>
        <taxon>Unionida</taxon>
        <taxon>Unionoidea</taxon>
        <taxon>Unionidae</taxon>
        <taxon>Ambleminae</taxon>
        <taxon>Lampsilini</taxon>
        <taxon>Potamilus</taxon>
    </lineage>
</organism>
<name>A0AAE0VV21_9BIVA</name>
<proteinExistence type="predicted"/>
<evidence type="ECO:0000313" key="1">
    <source>
        <dbReference type="EMBL" id="KAK3591059.1"/>
    </source>
</evidence>
<dbReference type="AlphaFoldDB" id="A0AAE0VV21"/>
<reference evidence="1" key="3">
    <citation type="submission" date="2023-05" db="EMBL/GenBank/DDBJ databases">
        <authorList>
            <person name="Smith C.H."/>
        </authorList>
    </citation>
    <scope>NUCLEOTIDE SEQUENCE</scope>
    <source>
        <strain evidence="1">CHS0354</strain>
        <tissue evidence="1">Mantle</tissue>
    </source>
</reference>
<evidence type="ECO:0000313" key="2">
    <source>
        <dbReference type="Proteomes" id="UP001195483"/>
    </source>
</evidence>
<accession>A0AAE0VV21</accession>
<dbReference type="PANTHER" id="PTHR10697:SF13">
    <property type="entry name" value="RICIN B LECTIN DOMAIN-CONTAINING PROTEIN"/>
    <property type="match status" value="1"/>
</dbReference>
<gene>
    <name evidence="1" type="ORF">CHS0354_026073</name>
</gene>
<dbReference type="GO" id="GO:0005576">
    <property type="term" value="C:extracellular region"/>
    <property type="evidence" value="ECO:0007669"/>
    <property type="project" value="InterPro"/>
</dbReference>
<dbReference type="PANTHER" id="PTHR10697">
    <property type="entry name" value="MAMMALIAN EPENDYMIN-RELATED PROTEIN 1"/>
    <property type="match status" value="1"/>
</dbReference>
<keyword evidence="2" id="KW-1185">Reference proteome</keyword>
<comment type="caution">
    <text evidence="1">The sequence shown here is derived from an EMBL/GenBank/DDBJ whole genome shotgun (WGS) entry which is preliminary data.</text>
</comment>
<dbReference type="GO" id="GO:0005509">
    <property type="term" value="F:calcium ion binding"/>
    <property type="evidence" value="ECO:0007669"/>
    <property type="project" value="InterPro"/>
</dbReference>
<dbReference type="InterPro" id="IPR001299">
    <property type="entry name" value="Ependymin"/>
</dbReference>
<dbReference type="Pfam" id="PF00811">
    <property type="entry name" value="Ependymin"/>
    <property type="match status" value="1"/>
</dbReference>
<reference evidence="1" key="2">
    <citation type="journal article" date="2021" name="Genome Biol. Evol.">
        <title>Developing a high-quality reference genome for a parasitic bivalve with doubly uniparental inheritance (Bivalvia: Unionida).</title>
        <authorList>
            <person name="Smith C.H."/>
        </authorList>
    </citation>
    <scope>NUCLEOTIDE SEQUENCE</scope>
    <source>
        <strain evidence="1">CHS0354</strain>
        <tissue evidence="1">Mantle</tissue>
    </source>
</reference>
<sequence length="291" mass="31808">MILDGRTFLANLKPVSILQTSRMNILRTVNAFKALTDGVALCSSALKSVVESSFAGVQAKIAETIRSLYTRSSVTMLRLLLALVLIVKVLGKGCCPPDTWEGFVGTMAGSVKDGVPHLTKGFLRYHLNSTLGMVEVEGDVIVDGWHTKIKIIKDFNKNIEYVIVNGNCFQLTLGPQVPNCIPDNADLLLNTYFGSGSETMGVKVYRYMVEDIEVYSTVTSSGCIPVDDVATGTLSHTKAEFIEVVQISNFTVGVEDRSVFNIPSICDSPAFQNISSGHVPVLNKWMLYDFH</sequence>
<dbReference type="GO" id="GO:0007160">
    <property type="term" value="P:cell-matrix adhesion"/>
    <property type="evidence" value="ECO:0007669"/>
    <property type="project" value="InterPro"/>
</dbReference>